<evidence type="ECO:0000313" key="1">
    <source>
        <dbReference type="EMBL" id="KKK95576.1"/>
    </source>
</evidence>
<gene>
    <name evidence="1" type="ORF">LCGC14_2671420</name>
</gene>
<proteinExistence type="predicted"/>
<dbReference type="AlphaFoldDB" id="A0A0F9CFX8"/>
<sequence length="255" mass="27296">MTFQTLQGGLVFPNFPPVLATVVVASLAEAADRVGFIFRAPKTGTIDQFELHGDPVVMNAASRIRFSFQNVSAGDGFPDGVQDQFRDVAATDFGALEGWKKPHKALTSDGTDTGSKRSVTRGDVLAGVLQFQIFTAGDQFDVYGIAPALPNLAFPYMAHLDFSVSASWVMNVNAPLFGVRYSDGSTPVVAPLIVPDIHIAATVSIDTGTTPDEVGIRFRLPFPVKVGALWGVITNLSGAGDFDLKLYSIPNFRNN</sequence>
<organism evidence="1">
    <name type="scientific">marine sediment metagenome</name>
    <dbReference type="NCBI Taxonomy" id="412755"/>
    <lineage>
        <taxon>unclassified sequences</taxon>
        <taxon>metagenomes</taxon>
        <taxon>ecological metagenomes</taxon>
    </lineage>
</organism>
<reference evidence="1" key="1">
    <citation type="journal article" date="2015" name="Nature">
        <title>Complex archaea that bridge the gap between prokaryotes and eukaryotes.</title>
        <authorList>
            <person name="Spang A."/>
            <person name="Saw J.H."/>
            <person name="Jorgensen S.L."/>
            <person name="Zaremba-Niedzwiedzka K."/>
            <person name="Martijn J."/>
            <person name="Lind A.E."/>
            <person name="van Eijk R."/>
            <person name="Schleper C."/>
            <person name="Guy L."/>
            <person name="Ettema T.J."/>
        </authorList>
    </citation>
    <scope>NUCLEOTIDE SEQUENCE</scope>
</reference>
<name>A0A0F9CFX8_9ZZZZ</name>
<comment type="caution">
    <text evidence="1">The sequence shown here is derived from an EMBL/GenBank/DDBJ whole genome shotgun (WGS) entry which is preliminary data.</text>
</comment>
<dbReference type="EMBL" id="LAZR01046852">
    <property type="protein sequence ID" value="KKK95576.1"/>
    <property type="molecule type" value="Genomic_DNA"/>
</dbReference>
<accession>A0A0F9CFX8</accession>
<protein>
    <submittedName>
        <fullName evidence="1">Uncharacterized protein</fullName>
    </submittedName>
</protein>